<feature type="transmembrane region" description="Helical" evidence="2">
    <location>
        <begin position="122"/>
        <end position="144"/>
    </location>
</feature>
<feature type="region of interest" description="Disordered" evidence="1">
    <location>
        <begin position="273"/>
        <end position="294"/>
    </location>
</feature>
<dbReference type="WBParaSite" id="ACRNAN_scaffold23255.g9565.t1">
    <property type="protein sequence ID" value="ACRNAN_scaffold23255.g9565.t1"/>
    <property type="gene ID" value="ACRNAN_scaffold23255.g9565"/>
</dbReference>
<feature type="compositionally biased region" description="Low complexity" evidence="1">
    <location>
        <begin position="49"/>
        <end position="62"/>
    </location>
</feature>
<sequence length="412" mass="42750">MSYPVSTTNIHRVADLPVPPTVVPPLENAQRTAPPAPVATDATIATEPAAEPAAAQPSTSAARDTTRLAPKKARQKPTAAPQASAASATAATSAATTDPHSPAHRRPRTGAGARFNPDNIGLYRAVNAGVIITALAAIAISWQGLTAVGGWFLPDYAAWLLPIAIDVAIVVFTLATLARRARGESIVLLLIGAYGLTGVSAAANASHVFLEPNPALGHVEVIIAATLAGLAPLLILLTTEVLGTLITKPPRVDGSSKKLAETQAELKAVRRELAKATRARDRRPNPPGGELMTRTKRRRIAAAVAAAAVIGAVTTGLTGCAASFPYPADQSTNCTVTDKSAAGKSSGGTDFRVYTSCGVFKVADDLSLGQFNSADLWSSILVGHTYDFDAYGFRNGFFSAFPNIKTATEVFL</sequence>
<dbReference type="AlphaFoldDB" id="A0A914DCD9"/>
<accession>A0A914DCD9</accession>
<keyword evidence="2" id="KW-0472">Membrane</keyword>
<reference evidence="4" key="1">
    <citation type="submission" date="2022-11" db="UniProtKB">
        <authorList>
            <consortium name="WormBaseParasite"/>
        </authorList>
    </citation>
    <scope>IDENTIFICATION</scope>
</reference>
<name>A0A914DCD9_9BILA</name>
<feature type="compositionally biased region" description="Basic and acidic residues" evidence="1">
    <location>
        <begin position="273"/>
        <end position="284"/>
    </location>
</feature>
<dbReference type="Proteomes" id="UP000887540">
    <property type="component" value="Unplaced"/>
</dbReference>
<keyword evidence="2" id="KW-1133">Transmembrane helix</keyword>
<evidence type="ECO:0000313" key="3">
    <source>
        <dbReference type="Proteomes" id="UP000887540"/>
    </source>
</evidence>
<feature type="transmembrane region" description="Helical" evidence="2">
    <location>
        <begin position="156"/>
        <end position="175"/>
    </location>
</feature>
<keyword evidence="3" id="KW-1185">Reference proteome</keyword>
<keyword evidence="2" id="KW-0812">Transmembrane</keyword>
<evidence type="ECO:0000256" key="2">
    <source>
        <dbReference type="SAM" id="Phobius"/>
    </source>
</evidence>
<proteinExistence type="predicted"/>
<dbReference type="Pfam" id="PF10935">
    <property type="entry name" value="DUF2637"/>
    <property type="match status" value="1"/>
</dbReference>
<feature type="transmembrane region" description="Helical" evidence="2">
    <location>
        <begin position="187"/>
        <end position="210"/>
    </location>
</feature>
<protein>
    <submittedName>
        <fullName evidence="4">DUF2637 domain-containing protein</fullName>
    </submittedName>
</protein>
<evidence type="ECO:0000313" key="4">
    <source>
        <dbReference type="WBParaSite" id="ACRNAN_scaffold23255.g9565.t1"/>
    </source>
</evidence>
<feature type="transmembrane region" description="Helical" evidence="2">
    <location>
        <begin position="222"/>
        <end position="247"/>
    </location>
</feature>
<evidence type="ECO:0000256" key="1">
    <source>
        <dbReference type="SAM" id="MobiDB-lite"/>
    </source>
</evidence>
<feature type="transmembrane region" description="Helical" evidence="2">
    <location>
        <begin position="300"/>
        <end position="324"/>
    </location>
</feature>
<feature type="region of interest" description="Disordered" evidence="1">
    <location>
        <begin position="49"/>
        <end position="113"/>
    </location>
</feature>
<feature type="region of interest" description="Disordered" evidence="1">
    <location>
        <begin position="16"/>
        <end position="37"/>
    </location>
</feature>
<feature type="compositionally biased region" description="Low complexity" evidence="1">
    <location>
        <begin position="77"/>
        <end position="100"/>
    </location>
</feature>
<organism evidence="3 4">
    <name type="scientific">Acrobeloides nanus</name>
    <dbReference type="NCBI Taxonomy" id="290746"/>
    <lineage>
        <taxon>Eukaryota</taxon>
        <taxon>Metazoa</taxon>
        <taxon>Ecdysozoa</taxon>
        <taxon>Nematoda</taxon>
        <taxon>Chromadorea</taxon>
        <taxon>Rhabditida</taxon>
        <taxon>Tylenchina</taxon>
        <taxon>Cephalobomorpha</taxon>
        <taxon>Cephaloboidea</taxon>
        <taxon>Cephalobidae</taxon>
        <taxon>Acrobeloides</taxon>
    </lineage>
</organism>
<dbReference type="InterPro" id="IPR021235">
    <property type="entry name" value="DUF2637"/>
</dbReference>